<name>A0A850PBB9_9PROT</name>
<feature type="transmembrane region" description="Helical" evidence="6">
    <location>
        <begin position="86"/>
        <end position="107"/>
    </location>
</feature>
<feature type="transmembrane region" description="Helical" evidence="6">
    <location>
        <begin position="164"/>
        <end position="185"/>
    </location>
</feature>
<dbReference type="PROSITE" id="PS00218">
    <property type="entry name" value="AMINO_ACID_PERMEASE_1"/>
    <property type="match status" value="1"/>
</dbReference>
<feature type="transmembrane region" description="Helical" evidence="6">
    <location>
        <begin position="127"/>
        <end position="152"/>
    </location>
</feature>
<dbReference type="GO" id="GO:0016020">
    <property type="term" value="C:membrane"/>
    <property type="evidence" value="ECO:0007669"/>
    <property type="project" value="UniProtKB-SubCell"/>
</dbReference>
<feature type="transmembrane region" description="Helical" evidence="6">
    <location>
        <begin position="247"/>
        <end position="268"/>
    </location>
</feature>
<evidence type="ECO:0000256" key="2">
    <source>
        <dbReference type="ARBA" id="ARBA00022448"/>
    </source>
</evidence>
<evidence type="ECO:0000256" key="5">
    <source>
        <dbReference type="ARBA" id="ARBA00023136"/>
    </source>
</evidence>
<feature type="transmembrane region" description="Helical" evidence="6">
    <location>
        <begin position="54"/>
        <end position="74"/>
    </location>
</feature>
<dbReference type="PANTHER" id="PTHR43495">
    <property type="entry name" value="GABA PERMEASE"/>
    <property type="match status" value="1"/>
</dbReference>
<comment type="subcellular location">
    <subcellularLocation>
        <location evidence="1">Membrane</location>
        <topology evidence="1">Multi-pass membrane protein</topology>
    </subcellularLocation>
</comment>
<feature type="transmembrane region" description="Helical" evidence="6">
    <location>
        <begin position="342"/>
        <end position="359"/>
    </location>
</feature>
<feature type="transmembrane region" description="Helical" evidence="6">
    <location>
        <begin position="205"/>
        <end position="226"/>
    </location>
</feature>
<feature type="transmembrane region" description="Helical" evidence="6">
    <location>
        <begin position="365"/>
        <end position="390"/>
    </location>
</feature>
<keyword evidence="3 6" id="KW-0812">Transmembrane</keyword>
<dbReference type="GO" id="GO:0006865">
    <property type="term" value="P:amino acid transport"/>
    <property type="evidence" value="ECO:0007669"/>
    <property type="project" value="InterPro"/>
</dbReference>
<keyword evidence="9" id="KW-1185">Reference proteome</keyword>
<accession>A0A850PBB9</accession>
<dbReference type="AlphaFoldDB" id="A0A850PBB9"/>
<organism evidence="8 9">
    <name type="scientific">Ameyamaea chiangmaiensis</name>
    <dbReference type="NCBI Taxonomy" id="442969"/>
    <lineage>
        <taxon>Bacteria</taxon>
        <taxon>Pseudomonadati</taxon>
        <taxon>Pseudomonadota</taxon>
        <taxon>Alphaproteobacteria</taxon>
        <taxon>Acetobacterales</taxon>
        <taxon>Acetobacteraceae</taxon>
        <taxon>Ameyamaea</taxon>
    </lineage>
</organism>
<evidence type="ECO:0000256" key="4">
    <source>
        <dbReference type="ARBA" id="ARBA00022989"/>
    </source>
</evidence>
<evidence type="ECO:0000256" key="3">
    <source>
        <dbReference type="ARBA" id="ARBA00022692"/>
    </source>
</evidence>
<evidence type="ECO:0000313" key="8">
    <source>
        <dbReference type="EMBL" id="NVN40233.1"/>
    </source>
</evidence>
<proteinExistence type="predicted"/>
<keyword evidence="4 6" id="KW-1133">Transmembrane helix</keyword>
<evidence type="ECO:0000313" key="9">
    <source>
        <dbReference type="Proteomes" id="UP000585665"/>
    </source>
</evidence>
<protein>
    <submittedName>
        <fullName evidence="8">Amino acid permease</fullName>
    </submittedName>
</protein>
<feature type="transmembrane region" description="Helical" evidence="6">
    <location>
        <begin position="26"/>
        <end position="48"/>
    </location>
</feature>
<dbReference type="PIRSF" id="PIRSF006060">
    <property type="entry name" value="AA_transporter"/>
    <property type="match status" value="1"/>
</dbReference>
<comment type="caution">
    <text evidence="8">The sequence shown here is derived from an EMBL/GenBank/DDBJ whole genome shotgun (WGS) entry which is preliminary data.</text>
</comment>
<dbReference type="RefSeq" id="WP_176613204.1">
    <property type="nucleotide sequence ID" value="NZ_JABXXR010000032.1"/>
</dbReference>
<dbReference type="GO" id="GO:0055085">
    <property type="term" value="P:transmembrane transport"/>
    <property type="evidence" value="ECO:0007669"/>
    <property type="project" value="InterPro"/>
</dbReference>
<sequence>MPDDLRSPHAPGPAHAALAHTLTPGLVGLISVGGVIGAGLFVGSAAIIARTGPVVLVSYTVVAVLVILLMRMLGEMSVASPRVGSFVGHVRLGLGAEAGFVVGWTYWLAWTVTAASEVIAGGLLLRALTGLPVLAGDAMLLLAAGAANLISARAYARAEAVLSLIKLVAIGGFILVGALAFTGVFHPARADLSRLVRAGGFAPHGLLAAVAIVPTLVQTLVGFEIATVAAAESIDPVRSVTYAARSLVLRVSAFYVLSLFMVMCIVPWRDVVVGQSPFALALRRLGLAWADMAMTAVVFVAVASCLNSALYVASRVQVEMAGAGDAPAALAATNRRRVPVRAIGLTMAGVLAIVGSAIASPDTVYMVVLSCAGTLALFDYVLAALAQIRLRRAMDRAGERPVFAMWCFPWLSWVVVAAIGVVLIDMAVQGESRRELLYSGVAFAVIALTGGLWRRRRVAPGAAG</sequence>
<evidence type="ECO:0000259" key="7">
    <source>
        <dbReference type="Pfam" id="PF00324"/>
    </source>
</evidence>
<dbReference type="EMBL" id="JABXXR010000032">
    <property type="protein sequence ID" value="NVN40233.1"/>
    <property type="molecule type" value="Genomic_DNA"/>
</dbReference>
<dbReference type="InterPro" id="IPR004841">
    <property type="entry name" value="AA-permease/SLC12A_dom"/>
</dbReference>
<dbReference type="Pfam" id="PF00324">
    <property type="entry name" value="AA_permease"/>
    <property type="match status" value="1"/>
</dbReference>
<keyword evidence="5 6" id="KW-0472">Membrane</keyword>
<keyword evidence="2" id="KW-0813">Transport</keyword>
<dbReference type="PANTHER" id="PTHR43495:SF5">
    <property type="entry name" value="GAMMA-AMINOBUTYRIC ACID PERMEASE"/>
    <property type="match status" value="1"/>
</dbReference>
<feature type="domain" description="Amino acid permease/ SLC12A" evidence="7">
    <location>
        <begin position="28"/>
        <end position="427"/>
    </location>
</feature>
<feature type="transmembrane region" description="Helical" evidence="6">
    <location>
        <begin position="436"/>
        <end position="453"/>
    </location>
</feature>
<evidence type="ECO:0000256" key="6">
    <source>
        <dbReference type="SAM" id="Phobius"/>
    </source>
</evidence>
<dbReference type="InterPro" id="IPR004840">
    <property type="entry name" value="Amino_acid_permease_CS"/>
</dbReference>
<dbReference type="Gene3D" id="1.20.1740.10">
    <property type="entry name" value="Amino acid/polyamine transporter I"/>
    <property type="match status" value="1"/>
</dbReference>
<gene>
    <name evidence="8" type="ORF">HUK82_06585</name>
</gene>
<feature type="transmembrane region" description="Helical" evidence="6">
    <location>
        <begin position="402"/>
        <end position="424"/>
    </location>
</feature>
<evidence type="ECO:0000256" key="1">
    <source>
        <dbReference type="ARBA" id="ARBA00004141"/>
    </source>
</evidence>
<feature type="transmembrane region" description="Helical" evidence="6">
    <location>
        <begin position="288"/>
        <end position="313"/>
    </location>
</feature>
<dbReference type="Proteomes" id="UP000585665">
    <property type="component" value="Unassembled WGS sequence"/>
</dbReference>
<reference evidence="8 9" key="1">
    <citation type="submission" date="2020-06" db="EMBL/GenBank/DDBJ databases">
        <title>Description of novel acetic acid bacteria.</title>
        <authorList>
            <person name="Sombolestani A."/>
        </authorList>
    </citation>
    <scope>NUCLEOTIDE SEQUENCE [LARGE SCALE GENOMIC DNA]</scope>
    <source>
        <strain evidence="8 9">LMG 27010</strain>
    </source>
</reference>